<feature type="domain" description="Antitoxin Xre/MbcA/ParS-like toxin-binding" evidence="2">
    <location>
        <begin position="147"/>
        <end position="194"/>
    </location>
</feature>
<feature type="compositionally biased region" description="Basic and acidic residues" evidence="1">
    <location>
        <begin position="20"/>
        <end position="30"/>
    </location>
</feature>
<evidence type="ECO:0000313" key="3">
    <source>
        <dbReference type="EMBL" id="SMD45047.1"/>
    </source>
</evidence>
<dbReference type="Pfam" id="PF09722">
    <property type="entry name" value="Xre_MbcA_ParS_C"/>
    <property type="match status" value="1"/>
</dbReference>
<proteinExistence type="predicted"/>
<protein>
    <submittedName>
        <fullName evidence="3">Putative toxin-antitoxin system antitoxin component, TIGR02293 family</fullName>
    </submittedName>
</protein>
<accession>A0A1W2H812</accession>
<dbReference type="STRING" id="758820.SAMN00777080_3688"/>
<evidence type="ECO:0000256" key="1">
    <source>
        <dbReference type="SAM" id="MobiDB-lite"/>
    </source>
</evidence>
<sequence>MSNEIFESTNQRKMASKKTKPYEESHPREENIVSDFQYEAPYGNTTAFQVERSGHSKSYDIPSGYGFFVPAFAKANSMAEVGEILDQNLLSEDISPIVDFLDLKIQEIAKAASVSPSTVSRWDNKSPIGTPGSYQFFKIDEVIKKGVDLFGNTTLLKQWLDSPNMALGNMAPIKLITSMIGLEWVDEALDALHFGNVM</sequence>
<feature type="compositionally biased region" description="Polar residues" evidence="1">
    <location>
        <begin position="1"/>
        <end position="13"/>
    </location>
</feature>
<evidence type="ECO:0000259" key="2">
    <source>
        <dbReference type="Pfam" id="PF09722"/>
    </source>
</evidence>
<reference evidence="4" key="1">
    <citation type="submission" date="2017-04" db="EMBL/GenBank/DDBJ databases">
        <authorList>
            <person name="Varghese N."/>
            <person name="Submissions S."/>
        </authorList>
    </citation>
    <scope>NUCLEOTIDE SEQUENCE [LARGE SCALE GENOMIC DNA]</scope>
    <source>
        <strain evidence="4">DSM 16537</strain>
    </source>
</reference>
<dbReference type="InterPro" id="IPR024467">
    <property type="entry name" value="Xre/MbcA/ParS-like_toxin-bd"/>
</dbReference>
<dbReference type="AlphaFoldDB" id="A0A1W2H812"/>
<name>A0A1W2H812_9BACT</name>
<evidence type="ECO:0000313" key="4">
    <source>
        <dbReference type="Proteomes" id="UP000192333"/>
    </source>
</evidence>
<dbReference type="Proteomes" id="UP000192333">
    <property type="component" value="Chromosome I"/>
</dbReference>
<feature type="region of interest" description="Disordered" evidence="1">
    <location>
        <begin position="1"/>
        <end position="30"/>
    </location>
</feature>
<keyword evidence="4" id="KW-1185">Reference proteome</keyword>
<gene>
    <name evidence="3" type="ORF">SAMN00777080_3688</name>
</gene>
<dbReference type="EMBL" id="LT838813">
    <property type="protein sequence ID" value="SMD45047.1"/>
    <property type="molecule type" value="Genomic_DNA"/>
</dbReference>
<organism evidence="3 4">
    <name type="scientific">Aquiflexum balticum DSM 16537</name>
    <dbReference type="NCBI Taxonomy" id="758820"/>
    <lineage>
        <taxon>Bacteria</taxon>
        <taxon>Pseudomonadati</taxon>
        <taxon>Bacteroidota</taxon>
        <taxon>Cytophagia</taxon>
        <taxon>Cytophagales</taxon>
        <taxon>Cyclobacteriaceae</taxon>
        <taxon>Aquiflexum</taxon>
    </lineage>
</organism>